<evidence type="ECO:0000313" key="3">
    <source>
        <dbReference type="RefSeq" id="XP_033533296.1"/>
    </source>
</evidence>
<evidence type="ECO:0000313" key="1">
    <source>
        <dbReference type="EMBL" id="KAF1811665.1"/>
    </source>
</evidence>
<proteinExistence type="predicted"/>
<dbReference type="AlphaFoldDB" id="A0A6G1G0M7"/>
<evidence type="ECO:0000313" key="2">
    <source>
        <dbReference type="Proteomes" id="UP000504638"/>
    </source>
</evidence>
<keyword evidence="2" id="KW-1185">Reference proteome</keyword>
<reference evidence="3" key="2">
    <citation type="submission" date="2020-04" db="EMBL/GenBank/DDBJ databases">
        <authorList>
            <consortium name="NCBI Genome Project"/>
        </authorList>
    </citation>
    <scope>NUCLEOTIDE SEQUENCE</scope>
    <source>
        <strain evidence="3">CBS 781.70</strain>
    </source>
</reference>
<sequence>MRGSTMQPCLAWATRATRAFNPGRPFSLFHGNVPTFGFPPSRPHSINILHHILDFARLNGLSMIQALSFPQRFLNCFLFCWAGRNGVNGKLDLVSLTVLQKQPDEFHNSHDLDSPFSYIMPNVSPPFNFLFVESRSEKRYTTPFLYLYEESRFLCSCFDFYHFDWVEGRRRILAHESYG</sequence>
<reference evidence="1 3" key="1">
    <citation type="submission" date="2020-01" db="EMBL/GenBank/DDBJ databases">
        <authorList>
            <consortium name="DOE Joint Genome Institute"/>
            <person name="Haridas S."/>
            <person name="Albert R."/>
            <person name="Binder M."/>
            <person name="Bloem J."/>
            <person name="Labutti K."/>
            <person name="Salamov A."/>
            <person name="Andreopoulos B."/>
            <person name="Baker S.E."/>
            <person name="Barry K."/>
            <person name="Bills G."/>
            <person name="Bluhm B.H."/>
            <person name="Cannon C."/>
            <person name="Castanera R."/>
            <person name="Culley D.E."/>
            <person name="Daum C."/>
            <person name="Ezra D."/>
            <person name="Gonzalez J.B."/>
            <person name="Henrissat B."/>
            <person name="Kuo A."/>
            <person name="Liang C."/>
            <person name="Lipzen A."/>
            <person name="Lutzoni F."/>
            <person name="Magnuson J."/>
            <person name="Mondo S."/>
            <person name="Nolan M."/>
            <person name="Ohm R."/>
            <person name="Pangilinan J."/>
            <person name="Park H.-J."/>
            <person name="Ramirez L."/>
            <person name="Alfaro M."/>
            <person name="Sun H."/>
            <person name="Tritt A."/>
            <person name="Yoshinaga Y."/>
            <person name="Zwiers L.-H."/>
            <person name="Turgeon B.G."/>
            <person name="Goodwin S.B."/>
            <person name="Spatafora J.W."/>
            <person name="Crous P.W."/>
            <person name="Grigoriev I.V."/>
        </authorList>
    </citation>
    <scope>NUCLEOTIDE SEQUENCE</scope>
    <source>
        <strain evidence="1 3">CBS 781.70</strain>
    </source>
</reference>
<accession>A0A6G1G0M7</accession>
<dbReference type="Proteomes" id="UP000504638">
    <property type="component" value="Unplaced"/>
</dbReference>
<dbReference type="EMBL" id="ML975160">
    <property type="protein sequence ID" value="KAF1811665.1"/>
    <property type="molecule type" value="Genomic_DNA"/>
</dbReference>
<reference evidence="3" key="3">
    <citation type="submission" date="2025-04" db="UniProtKB">
        <authorList>
            <consortium name="RefSeq"/>
        </authorList>
    </citation>
    <scope>IDENTIFICATION</scope>
    <source>
        <strain evidence="3">CBS 781.70</strain>
    </source>
</reference>
<organism evidence="1">
    <name type="scientific">Eremomyces bilateralis CBS 781.70</name>
    <dbReference type="NCBI Taxonomy" id="1392243"/>
    <lineage>
        <taxon>Eukaryota</taxon>
        <taxon>Fungi</taxon>
        <taxon>Dikarya</taxon>
        <taxon>Ascomycota</taxon>
        <taxon>Pezizomycotina</taxon>
        <taxon>Dothideomycetes</taxon>
        <taxon>Dothideomycetes incertae sedis</taxon>
        <taxon>Eremomycetales</taxon>
        <taxon>Eremomycetaceae</taxon>
        <taxon>Eremomyces</taxon>
    </lineage>
</organism>
<name>A0A6G1G0M7_9PEZI</name>
<gene>
    <name evidence="1 3" type="ORF">P152DRAFT_48230</name>
</gene>
<dbReference type="GeneID" id="54422448"/>
<dbReference type="RefSeq" id="XP_033533296.1">
    <property type="nucleotide sequence ID" value="XM_033681878.1"/>
</dbReference>
<protein>
    <submittedName>
        <fullName evidence="1 3">Uncharacterized protein</fullName>
    </submittedName>
</protein>